<proteinExistence type="inferred from homology"/>
<keyword evidence="4" id="KW-0732">Signal</keyword>
<accession>A0A7R8AHW2</accession>
<dbReference type="RefSeq" id="XP_041552243.1">
    <property type="nucleotide sequence ID" value="XM_041699126.1"/>
</dbReference>
<evidence type="ECO:0000256" key="6">
    <source>
        <dbReference type="SAM" id="MobiDB-lite"/>
    </source>
</evidence>
<dbReference type="GO" id="GO:0016671">
    <property type="term" value="F:oxidoreductase activity, acting on a sulfur group of donors, disulfide as acceptor"/>
    <property type="evidence" value="ECO:0007669"/>
    <property type="project" value="InterPro"/>
</dbReference>
<evidence type="ECO:0008006" key="10">
    <source>
        <dbReference type="Google" id="ProtNLM"/>
    </source>
</evidence>
<evidence type="ECO:0000256" key="7">
    <source>
        <dbReference type="SAM" id="Phobius"/>
    </source>
</evidence>
<dbReference type="GeneID" id="64970054"/>
<dbReference type="PANTHER" id="PTHR13234:SF8">
    <property type="entry name" value="GAMMA-INTERFERON-INDUCIBLE LYSOSOMAL THIOL REDUCTASE"/>
    <property type="match status" value="1"/>
</dbReference>
<dbReference type="OrthoDB" id="958254at2759"/>
<dbReference type="EMBL" id="AP024444">
    <property type="protein sequence ID" value="BCS20049.1"/>
    <property type="molecule type" value="Genomic_DNA"/>
</dbReference>
<dbReference type="Proteomes" id="UP000654913">
    <property type="component" value="Chromosome 2"/>
</dbReference>
<evidence type="ECO:0000256" key="5">
    <source>
        <dbReference type="ARBA" id="ARBA00023180"/>
    </source>
</evidence>
<evidence type="ECO:0000313" key="9">
    <source>
        <dbReference type="Proteomes" id="UP000654913"/>
    </source>
</evidence>
<organism evidence="8 9">
    <name type="scientific">Aspergillus puulaauensis</name>
    <dbReference type="NCBI Taxonomy" id="1220207"/>
    <lineage>
        <taxon>Eukaryota</taxon>
        <taxon>Fungi</taxon>
        <taxon>Dikarya</taxon>
        <taxon>Ascomycota</taxon>
        <taxon>Pezizomycotina</taxon>
        <taxon>Eurotiomycetes</taxon>
        <taxon>Eurotiomycetidae</taxon>
        <taxon>Eurotiales</taxon>
        <taxon>Aspergillaceae</taxon>
        <taxon>Aspergillus</taxon>
    </lineage>
</organism>
<name>A0A7R8AHW2_9EURO</name>
<evidence type="ECO:0000256" key="1">
    <source>
        <dbReference type="ARBA" id="ARBA00004613"/>
    </source>
</evidence>
<keyword evidence="9" id="KW-1185">Reference proteome</keyword>
<dbReference type="PANTHER" id="PTHR13234">
    <property type="entry name" value="GAMMA-INTERFERON INDUCIBLE LYSOSOMAL THIOL REDUCTASE GILT"/>
    <property type="match status" value="1"/>
</dbReference>
<feature type="region of interest" description="Disordered" evidence="6">
    <location>
        <begin position="1"/>
        <end position="23"/>
    </location>
</feature>
<evidence type="ECO:0000256" key="3">
    <source>
        <dbReference type="ARBA" id="ARBA00022525"/>
    </source>
</evidence>
<protein>
    <recommendedName>
        <fullName evidence="10">Gamma interferon inducible lysosomal thiol reductase</fullName>
    </recommendedName>
</protein>
<keyword evidence="5" id="KW-0325">Glycoprotein</keyword>
<keyword evidence="7" id="KW-0812">Transmembrane</keyword>
<dbReference type="InterPro" id="IPR004911">
    <property type="entry name" value="Interferon-induced_GILT"/>
</dbReference>
<evidence type="ECO:0000313" key="8">
    <source>
        <dbReference type="EMBL" id="BCS20049.1"/>
    </source>
</evidence>
<comment type="subcellular location">
    <subcellularLocation>
        <location evidence="1">Secreted</location>
    </subcellularLocation>
</comment>
<reference evidence="8" key="1">
    <citation type="submission" date="2021-01" db="EMBL/GenBank/DDBJ databases">
        <authorList>
            <consortium name="Aspergillus puulaauensis MK2 genome sequencing consortium"/>
            <person name="Kazuki M."/>
            <person name="Futagami T."/>
        </authorList>
    </citation>
    <scope>NUCLEOTIDE SEQUENCE</scope>
    <source>
        <strain evidence="8">MK2</strain>
    </source>
</reference>
<dbReference type="AlphaFoldDB" id="A0A7R8AHW2"/>
<dbReference type="Pfam" id="PF03227">
    <property type="entry name" value="GILT"/>
    <property type="match status" value="1"/>
</dbReference>
<keyword evidence="7" id="KW-1133">Transmembrane helix</keyword>
<feature type="compositionally biased region" description="Basic and acidic residues" evidence="6">
    <location>
        <begin position="1"/>
        <end position="10"/>
    </location>
</feature>
<evidence type="ECO:0000256" key="4">
    <source>
        <dbReference type="ARBA" id="ARBA00022729"/>
    </source>
</evidence>
<evidence type="ECO:0000256" key="2">
    <source>
        <dbReference type="ARBA" id="ARBA00005679"/>
    </source>
</evidence>
<keyword evidence="7" id="KW-0472">Membrane</keyword>
<gene>
    <name evidence="8" type="ORF">APUU_20481A</name>
</gene>
<dbReference type="KEGG" id="apuu:APUU_20481A"/>
<reference evidence="8" key="2">
    <citation type="submission" date="2021-02" db="EMBL/GenBank/DDBJ databases">
        <title>Aspergillus puulaauensis MK2 genome sequence.</title>
        <authorList>
            <person name="Futagami T."/>
            <person name="Mori K."/>
            <person name="Kadooka C."/>
            <person name="Tanaka T."/>
        </authorList>
    </citation>
    <scope>NUCLEOTIDE SEQUENCE</scope>
    <source>
        <strain evidence="8">MK2</strain>
    </source>
</reference>
<comment type="similarity">
    <text evidence="2">Belongs to the GILT family.</text>
</comment>
<feature type="transmembrane region" description="Helical" evidence="7">
    <location>
        <begin position="32"/>
        <end position="53"/>
    </location>
</feature>
<keyword evidence="3" id="KW-0964">Secreted</keyword>
<sequence length="300" mass="33185">MEKHVEDLSGRDQLPLTTGPSIPPRRRNFPRLAGFLGIVACLWLTFHWLPIALPNFKISLCHNHARTAEDGFPFEDQDPLTDSATADPQRIPLEAHIMSKCPDARDCLRELVVPTMERANDKIDFELSFIANASNRSSDVVCMHGPGECIGNMLMLCAANLPFPPDDSSTQATTPTVRYLGFATCLISSYEEIPDRQIVEQCALEHGIDFEALNQCVSQQDDNPNVGHQEDAPLSGIALLRESAHHSAELEVTTSCTVRVDDTVWCIRDGGAWKDCAKDGEGSQVSVLVDEIERLYGQRN</sequence>
<dbReference type="GO" id="GO:0005576">
    <property type="term" value="C:extracellular region"/>
    <property type="evidence" value="ECO:0007669"/>
    <property type="project" value="UniProtKB-SubCell"/>
</dbReference>